<dbReference type="InterPro" id="IPR036259">
    <property type="entry name" value="MFS_trans_sf"/>
</dbReference>
<comment type="caution">
    <text evidence="2">The sequence shown here is derived from an EMBL/GenBank/DDBJ whole genome shotgun (WGS) entry which is preliminary data.</text>
</comment>
<evidence type="ECO:0000313" key="2">
    <source>
        <dbReference type="EMBL" id="PAF55538.1"/>
    </source>
</evidence>
<evidence type="ECO:0000313" key="3">
    <source>
        <dbReference type="Proteomes" id="UP000217033"/>
    </source>
</evidence>
<evidence type="ECO:0000256" key="1">
    <source>
        <dbReference type="SAM" id="Phobius"/>
    </source>
</evidence>
<feature type="transmembrane region" description="Helical" evidence="1">
    <location>
        <begin position="12"/>
        <end position="34"/>
    </location>
</feature>
<protein>
    <submittedName>
        <fullName evidence="2">Uncharacterized protein</fullName>
    </submittedName>
</protein>
<gene>
    <name evidence="2" type="ORF">CJF60_02575</name>
</gene>
<sequence length="130" mass="15225">MAEIYKKIKKRTIIYLVFSTLWIFFLLLAAAIFYLSLKFSVMNTKIWILVIFVLTFACLSFVIYITMAISLSRQFSKHRAMFVNAWILTITSIFIWTVPAITVAIIVFKRLKNQVNLFEINFHEGELITS</sequence>
<name>A0ABX4H6P8_9BACT</name>
<dbReference type="SUPFAM" id="SSF103473">
    <property type="entry name" value="MFS general substrate transporter"/>
    <property type="match status" value="1"/>
</dbReference>
<feature type="transmembrane region" description="Helical" evidence="1">
    <location>
        <begin position="83"/>
        <end position="108"/>
    </location>
</feature>
<reference evidence="2" key="1">
    <citation type="submission" date="2017-08" db="EMBL/GenBank/DDBJ databases">
        <authorList>
            <person name="Alvarez-Ponce D."/>
            <person name="Weitzman C.L."/>
            <person name="Tillett R.L."/>
            <person name="Sandmeier F.C."/>
            <person name="Tracy C.R."/>
        </authorList>
    </citation>
    <scope>NUCLEOTIDE SEQUENCE [LARGE SCALE GENOMIC DNA]</scope>
    <source>
        <strain evidence="2">PS6</strain>
    </source>
</reference>
<organism evidence="2 3">
    <name type="scientific">Mycoplasmopsis agassizii</name>
    <dbReference type="NCBI Taxonomy" id="33922"/>
    <lineage>
        <taxon>Bacteria</taxon>
        <taxon>Bacillati</taxon>
        <taxon>Mycoplasmatota</taxon>
        <taxon>Mycoplasmoidales</taxon>
        <taxon>Metamycoplasmataceae</taxon>
        <taxon>Mycoplasmopsis</taxon>
    </lineage>
</organism>
<dbReference type="Proteomes" id="UP000217033">
    <property type="component" value="Unassembled WGS sequence"/>
</dbReference>
<keyword evidence="1" id="KW-0472">Membrane</keyword>
<accession>A0ABX4H6P8</accession>
<feature type="transmembrane region" description="Helical" evidence="1">
    <location>
        <begin position="46"/>
        <end position="71"/>
    </location>
</feature>
<keyword evidence="1" id="KW-1133">Transmembrane helix</keyword>
<proteinExistence type="predicted"/>
<keyword evidence="3" id="KW-1185">Reference proteome</keyword>
<keyword evidence="1" id="KW-0812">Transmembrane</keyword>
<dbReference type="EMBL" id="NQMN01000001">
    <property type="protein sequence ID" value="PAF55538.1"/>
    <property type="molecule type" value="Genomic_DNA"/>
</dbReference>